<evidence type="ECO:0000313" key="4">
    <source>
        <dbReference type="Proteomes" id="UP001227831"/>
    </source>
</evidence>
<dbReference type="EMBL" id="JAVCWF010000001">
    <property type="protein sequence ID" value="MDQ7938597.1"/>
    <property type="molecule type" value="Genomic_DNA"/>
</dbReference>
<keyword evidence="1" id="KW-0812">Transmembrane</keyword>
<dbReference type="GO" id="GO:0016787">
    <property type="term" value="F:hydrolase activity"/>
    <property type="evidence" value="ECO:0007669"/>
    <property type="project" value="UniProtKB-KW"/>
</dbReference>
<dbReference type="CDD" id="cd01831">
    <property type="entry name" value="Endoglucanase_E_like"/>
    <property type="match status" value="1"/>
</dbReference>
<name>A0ABU1AC95_9LACO</name>
<evidence type="ECO:0000313" key="3">
    <source>
        <dbReference type="EMBL" id="MDQ7938597.1"/>
    </source>
</evidence>
<keyword evidence="1" id="KW-0472">Membrane</keyword>
<keyword evidence="1" id="KW-1133">Transmembrane helix</keyword>
<dbReference type="Proteomes" id="UP001227831">
    <property type="component" value="Unassembled WGS sequence"/>
</dbReference>
<dbReference type="Pfam" id="PF13472">
    <property type="entry name" value="Lipase_GDSL_2"/>
    <property type="match status" value="1"/>
</dbReference>
<dbReference type="InterPro" id="IPR036514">
    <property type="entry name" value="SGNH_hydro_sf"/>
</dbReference>
<organism evidence="3 4">
    <name type="scientific">Lactiplantibacillus brownii</name>
    <dbReference type="NCBI Taxonomy" id="3069269"/>
    <lineage>
        <taxon>Bacteria</taxon>
        <taxon>Bacillati</taxon>
        <taxon>Bacillota</taxon>
        <taxon>Bacilli</taxon>
        <taxon>Lactobacillales</taxon>
        <taxon>Lactobacillaceae</taxon>
        <taxon>Lactiplantibacillus</taxon>
    </lineage>
</organism>
<gene>
    <name evidence="3" type="ORF">RA086_13365</name>
</gene>
<proteinExistence type="predicted"/>
<dbReference type="SUPFAM" id="SSF52266">
    <property type="entry name" value="SGNH hydrolase"/>
    <property type="match status" value="1"/>
</dbReference>
<keyword evidence="3" id="KW-0378">Hydrolase</keyword>
<evidence type="ECO:0000259" key="2">
    <source>
        <dbReference type="Pfam" id="PF13472"/>
    </source>
</evidence>
<keyword evidence="4" id="KW-1185">Reference proteome</keyword>
<dbReference type="InterPro" id="IPR037461">
    <property type="entry name" value="CtCE2-like_dom"/>
</dbReference>
<comment type="caution">
    <text evidence="3">The sequence shown here is derived from an EMBL/GenBank/DDBJ whole genome shotgun (WGS) entry which is preliminary data.</text>
</comment>
<accession>A0ABU1AC95</accession>
<sequence length="323" mass="34973">MKYQVTTANNPIIPAYFQGRWTVKTIKNIPVMFSTNLGAELWFQVQRASYVMISMLDLAVAAGAWIAIQIDGLPYQRVAVKTLPLRLTLDGRPHVIRVVMSGNTDQDPIWDGTSGFAVSGLKTDGDLQAVKPGQHSVTFIGDSITAGCWVAGKTPAEDYRGEANYAAIASDLLGARNVRIAYSAIGLNKPGKGGVPPLPAVLTAIDGQTAWQPTPTDVVVINVGTNDGLESATSFTALLKQFINQVALLYPNSRLAVLIPFNQRFDQVIRTVVPEFMDVQLIETADWEPSTTDHVHLDLAGSQLAGHCLAQALRQLYPEIFTG</sequence>
<dbReference type="InterPro" id="IPR013830">
    <property type="entry name" value="SGNH_hydro"/>
</dbReference>
<reference evidence="3 4" key="1">
    <citation type="journal article" date="2023" name="Int. J. Syst. Evol. Microbiol.">
        <title>Lactiplantibacillus brownii sp. nov., a novel psychrotolerant species isolated from sauerkraut.</title>
        <authorList>
            <person name="Heng Y.C."/>
            <person name="Silvaraju S."/>
            <person name="Lee J.K.Y."/>
            <person name="Kittelmann S."/>
        </authorList>
    </citation>
    <scope>NUCLEOTIDE SEQUENCE [LARGE SCALE GENOMIC DNA]</scope>
    <source>
        <strain evidence="3 4">WILCCON 0030</strain>
    </source>
</reference>
<feature type="transmembrane region" description="Helical" evidence="1">
    <location>
        <begin position="48"/>
        <end position="68"/>
    </location>
</feature>
<evidence type="ECO:0000256" key="1">
    <source>
        <dbReference type="SAM" id="Phobius"/>
    </source>
</evidence>
<protein>
    <submittedName>
        <fullName evidence="3">SGNH/GDSL hydrolase family protein</fullName>
    </submittedName>
</protein>
<feature type="domain" description="SGNH hydrolase-type esterase" evidence="2">
    <location>
        <begin position="139"/>
        <end position="275"/>
    </location>
</feature>
<dbReference type="RefSeq" id="WP_308704269.1">
    <property type="nucleotide sequence ID" value="NZ_AP027463.1"/>
</dbReference>
<dbReference type="Gene3D" id="3.40.50.1110">
    <property type="entry name" value="SGNH hydrolase"/>
    <property type="match status" value="1"/>
</dbReference>